<organism evidence="1 2">
    <name type="scientific">Paenibacillus psychroresistens</name>
    <dbReference type="NCBI Taxonomy" id="1778678"/>
    <lineage>
        <taxon>Bacteria</taxon>
        <taxon>Bacillati</taxon>
        <taxon>Bacillota</taxon>
        <taxon>Bacilli</taxon>
        <taxon>Bacillales</taxon>
        <taxon>Paenibacillaceae</taxon>
        <taxon>Paenibacillus</taxon>
    </lineage>
</organism>
<proteinExistence type="predicted"/>
<sequence length="220" mass="24781">MYTYVNNNPLMYTDPSGNKPYAHKIGDNYFLSFSSKSTEYLSNALGATPFVGSWFVSFSNKASSLKDFSYKDIKAAKEYLSFSETESTLLDTYSSLSEKVASKGGKFSKLVGASGKILSFISTVSTAESFWNTFNYDSRIDHLIDEHLNISGYNGYFITGATKAELLAKYLYAYTRIAGLLTEGRIVYEGDSIDDDDYKRAYYQEDFDKIMEELDAIKKD</sequence>
<dbReference type="AlphaFoldDB" id="A0A6B8RDC4"/>
<accession>A0A6B8RDC4</accession>
<reference evidence="2" key="1">
    <citation type="submission" date="2018-11" db="EMBL/GenBank/DDBJ databases">
        <title>Complete genome sequence of Paenibacillus sp. ML311-T8.</title>
        <authorList>
            <person name="Nam Y.-D."/>
            <person name="Kang J."/>
            <person name="Chung W.-H."/>
            <person name="Park Y.S."/>
        </authorList>
    </citation>
    <scope>NUCLEOTIDE SEQUENCE [LARGE SCALE GENOMIC DNA]</scope>
    <source>
        <strain evidence="2">ML311-T8</strain>
    </source>
</reference>
<dbReference type="EMBL" id="CP034235">
    <property type="protein sequence ID" value="QGQ93744.1"/>
    <property type="molecule type" value="Genomic_DNA"/>
</dbReference>
<dbReference type="KEGG" id="ppsc:EHS13_01890"/>
<evidence type="ECO:0000313" key="2">
    <source>
        <dbReference type="Proteomes" id="UP000426246"/>
    </source>
</evidence>
<keyword evidence="2" id="KW-1185">Reference proteome</keyword>
<dbReference type="Proteomes" id="UP000426246">
    <property type="component" value="Chromosome"/>
</dbReference>
<evidence type="ECO:0000313" key="1">
    <source>
        <dbReference type="EMBL" id="QGQ93744.1"/>
    </source>
</evidence>
<gene>
    <name evidence="1" type="ORF">EHS13_01890</name>
</gene>
<name>A0A6B8RDC4_9BACL</name>
<protein>
    <submittedName>
        <fullName evidence="1">Uncharacterized protein</fullName>
    </submittedName>
</protein>